<feature type="compositionally biased region" description="Basic residues" evidence="1">
    <location>
        <begin position="103"/>
        <end position="114"/>
    </location>
</feature>
<dbReference type="OrthoDB" id="546755at2759"/>
<dbReference type="ExpressionAtlas" id="A0A2K3DGV4">
    <property type="expression patterns" value="differential"/>
</dbReference>
<dbReference type="AlphaFoldDB" id="A0A2K3DGV4"/>
<dbReference type="PANTHER" id="PTHR24410:SF23">
    <property type="entry name" value="BTB DOMAIN-CONTAINING PROTEIN-RELATED"/>
    <property type="match status" value="1"/>
</dbReference>
<sequence>MQRPSAYNARVVEGISSLFGQEAHADCRIVFCLEHAEKEVNKAQASTSGRKREREDDVDNSTVGEPLPAHSFVLRFASDKLAAQLEWPTKTANGANEQERPAAKKAKGKGRKAAAKPCAAEEQQRPSPPVVEVWLGSEAELPAARAALQFAYTGRVEAGDIREALQVRRQAAYLQMEGCVEACAAAVREKLTAAGAEAVPAAGAAAASATAPAAAAAEAVLELYRCTDVWPDPADDAAFAALLTEAKRRLVAHFGDALAVLNDQTLYDQMRALPAVGLEALLESDDFGTDSESSVVLLLAEWMEAADNFSRTDAAARRRLCGLLRLAQCSKTYLAWVLPMLAARHARKPDDAAGWFAVSPVAVTCVSNFAAATEEETQALTASGHLVLLLQPHADTWLSTKRRRQCLPAAGRTFDFNISLTALEQHEQEQKLASMAPGSACLITSVVPGAPTSGRVVALGLDWSGVLQRKKGQDAAAGCFAIVNMPRVLLLPGLDEVLVMSAAVTAFPRMRLTVYRGSAARGGQREKAWEGDPGGALSMGMGRGHERCLPLRPVSASAQQSGGAVAARWAAYLYGGQIRCALTLLPP</sequence>
<name>A0A2K3DGV4_CHLRE</name>
<accession>A0A2K3DGV4</accession>
<organism evidence="2 3">
    <name type="scientific">Chlamydomonas reinhardtii</name>
    <name type="common">Chlamydomonas smithii</name>
    <dbReference type="NCBI Taxonomy" id="3055"/>
    <lineage>
        <taxon>Eukaryota</taxon>
        <taxon>Viridiplantae</taxon>
        <taxon>Chlorophyta</taxon>
        <taxon>core chlorophytes</taxon>
        <taxon>Chlorophyceae</taxon>
        <taxon>CS clade</taxon>
        <taxon>Chlamydomonadales</taxon>
        <taxon>Chlamydomonadaceae</taxon>
        <taxon>Chlamydomonas</taxon>
    </lineage>
</organism>
<dbReference type="PaxDb" id="3055-EDP01070"/>
<feature type="region of interest" description="Disordered" evidence="1">
    <location>
        <begin position="90"/>
        <end position="127"/>
    </location>
</feature>
<reference evidence="2 3" key="1">
    <citation type="journal article" date="2007" name="Science">
        <title>The Chlamydomonas genome reveals the evolution of key animal and plant functions.</title>
        <authorList>
            <person name="Merchant S.S."/>
            <person name="Prochnik S.E."/>
            <person name="Vallon O."/>
            <person name="Harris E.H."/>
            <person name="Karpowicz S.J."/>
            <person name="Witman G.B."/>
            <person name="Terry A."/>
            <person name="Salamov A."/>
            <person name="Fritz-Laylin L.K."/>
            <person name="Marechal-Drouard L."/>
            <person name="Marshall W.F."/>
            <person name="Qu L.H."/>
            <person name="Nelson D.R."/>
            <person name="Sanderfoot A.A."/>
            <person name="Spalding M.H."/>
            <person name="Kapitonov V.V."/>
            <person name="Ren Q."/>
            <person name="Ferris P."/>
            <person name="Lindquist E."/>
            <person name="Shapiro H."/>
            <person name="Lucas S.M."/>
            <person name="Grimwood J."/>
            <person name="Schmutz J."/>
            <person name="Cardol P."/>
            <person name="Cerutti H."/>
            <person name="Chanfreau G."/>
            <person name="Chen C.L."/>
            <person name="Cognat V."/>
            <person name="Croft M.T."/>
            <person name="Dent R."/>
            <person name="Dutcher S."/>
            <person name="Fernandez E."/>
            <person name="Fukuzawa H."/>
            <person name="Gonzalez-Ballester D."/>
            <person name="Gonzalez-Halphen D."/>
            <person name="Hallmann A."/>
            <person name="Hanikenne M."/>
            <person name="Hippler M."/>
            <person name="Inwood W."/>
            <person name="Jabbari K."/>
            <person name="Kalanon M."/>
            <person name="Kuras R."/>
            <person name="Lefebvre P.A."/>
            <person name="Lemaire S.D."/>
            <person name="Lobanov A.V."/>
            <person name="Lohr M."/>
            <person name="Manuell A."/>
            <person name="Meier I."/>
            <person name="Mets L."/>
            <person name="Mittag M."/>
            <person name="Mittelmeier T."/>
            <person name="Moroney J.V."/>
            <person name="Moseley J."/>
            <person name="Napoli C."/>
            <person name="Nedelcu A.M."/>
            <person name="Niyogi K."/>
            <person name="Novoselov S.V."/>
            <person name="Paulsen I.T."/>
            <person name="Pazour G."/>
            <person name="Purton S."/>
            <person name="Ral J.P."/>
            <person name="Riano-Pachon D.M."/>
            <person name="Riekhof W."/>
            <person name="Rymarquis L."/>
            <person name="Schroda M."/>
            <person name="Stern D."/>
            <person name="Umen J."/>
            <person name="Willows R."/>
            <person name="Wilson N."/>
            <person name="Zimmer S.L."/>
            <person name="Allmer J."/>
            <person name="Balk J."/>
            <person name="Bisova K."/>
            <person name="Chen C.J."/>
            <person name="Elias M."/>
            <person name="Gendler K."/>
            <person name="Hauser C."/>
            <person name="Lamb M.R."/>
            <person name="Ledford H."/>
            <person name="Long J.C."/>
            <person name="Minagawa J."/>
            <person name="Page M.D."/>
            <person name="Pan J."/>
            <person name="Pootakham W."/>
            <person name="Roje S."/>
            <person name="Rose A."/>
            <person name="Stahlberg E."/>
            <person name="Terauchi A.M."/>
            <person name="Yang P."/>
            <person name="Ball S."/>
            <person name="Bowler C."/>
            <person name="Dieckmann C.L."/>
            <person name="Gladyshev V.N."/>
            <person name="Green P."/>
            <person name="Jorgensen R."/>
            <person name="Mayfield S."/>
            <person name="Mueller-Roeber B."/>
            <person name="Rajamani S."/>
            <person name="Sayre R.T."/>
            <person name="Brokstein P."/>
            <person name="Dubchak I."/>
            <person name="Goodstein D."/>
            <person name="Hornick L."/>
            <person name="Huang Y.W."/>
            <person name="Jhaveri J."/>
            <person name="Luo Y."/>
            <person name="Martinez D."/>
            <person name="Ngau W.C."/>
            <person name="Otillar B."/>
            <person name="Poliakov A."/>
            <person name="Porter A."/>
            <person name="Szajkowski L."/>
            <person name="Werner G."/>
            <person name="Zhou K."/>
            <person name="Grigoriev I.V."/>
            <person name="Rokhsar D.S."/>
            <person name="Grossman A.R."/>
        </authorList>
    </citation>
    <scope>NUCLEOTIDE SEQUENCE [LARGE SCALE GENOMIC DNA]</scope>
    <source>
        <strain evidence="3">CC-503</strain>
    </source>
</reference>
<evidence type="ECO:0000313" key="3">
    <source>
        <dbReference type="Proteomes" id="UP000006906"/>
    </source>
</evidence>
<evidence type="ECO:0000256" key="1">
    <source>
        <dbReference type="SAM" id="MobiDB-lite"/>
    </source>
</evidence>
<dbReference type="Proteomes" id="UP000006906">
    <property type="component" value="Chromosome 8"/>
</dbReference>
<dbReference type="EMBL" id="CM008969">
    <property type="protein sequence ID" value="PNW79765.1"/>
    <property type="molecule type" value="Genomic_DNA"/>
</dbReference>
<dbReference type="Gene3D" id="3.30.710.10">
    <property type="entry name" value="Potassium Channel Kv1.1, Chain A"/>
    <property type="match status" value="1"/>
</dbReference>
<proteinExistence type="predicted"/>
<dbReference type="InParanoid" id="A0A2K3DGV4"/>
<dbReference type="PANTHER" id="PTHR24410">
    <property type="entry name" value="HL07962P-RELATED"/>
    <property type="match status" value="1"/>
</dbReference>
<dbReference type="GeneID" id="5721653"/>
<dbReference type="InterPro" id="IPR051481">
    <property type="entry name" value="BTB-POZ/Galectin-3-binding"/>
</dbReference>
<dbReference type="RefSeq" id="XP_001696121.2">
    <property type="nucleotide sequence ID" value="XM_001696069.3"/>
</dbReference>
<evidence type="ECO:0000313" key="2">
    <source>
        <dbReference type="EMBL" id="PNW79765.1"/>
    </source>
</evidence>
<feature type="region of interest" description="Disordered" evidence="1">
    <location>
        <begin position="41"/>
        <end position="64"/>
    </location>
</feature>
<gene>
    <name evidence="2" type="ORF">CHLRE_08g365750v5</name>
</gene>
<dbReference type="STRING" id="3055.A0A2K3DGV4"/>
<keyword evidence="3" id="KW-1185">Reference proteome</keyword>
<dbReference type="InterPro" id="IPR011333">
    <property type="entry name" value="SKP1/BTB/POZ_sf"/>
</dbReference>
<protein>
    <recommendedName>
        <fullName evidence="4">BACK domain-containing protein</fullName>
    </recommendedName>
</protein>
<dbReference type="KEGG" id="cre:CHLRE_08g365750v5"/>
<dbReference type="OMA" id="GHERCLP"/>
<dbReference type="Gramene" id="PNW79765">
    <property type="protein sequence ID" value="PNW79765"/>
    <property type="gene ID" value="CHLRE_08g365750v5"/>
</dbReference>
<evidence type="ECO:0008006" key="4">
    <source>
        <dbReference type="Google" id="ProtNLM"/>
    </source>
</evidence>